<dbReference type="EMBL" id="NTJD01000002">
    <property type="protein sequence ID" value="PCD77737.1"/>
    <property type="molecule type" value="Genomic_DNA"/>
</dbReference>
<evidence type="ECO:0000259" key="2">
    <source>
        <dbReference type="PROSITE" id="PS51724"/>
    </source>
</evidence>
<feature type="domain" description="SPOR" evidence="2">
    <location>
        <begin position="191"/>
        <end position="276"/>
    </location>
</feature>
<evidence type="ECO:0000313" key="4">
    <source>
        <dbReference type="Proteomes" id="UP000243507"/>
    </source>
</evidence>
<reference evidence="3 4" key="1">
    <citation type="submission" date="2017-09" db="EMBL/GenBank/DDBJ databases">
        <title>A multilocus sequence analysis scheme for characterization of bacteria in the genus Thioclava.</title>
        <authorList>
            <person name="Liu Y."/>
            <person name="Shao Z."/>
        </authorList>
    </citation>
    <scope>NUCLEOTIDE SEQUENCE [LARGE SCALE GENOMIC DNA]</scope>
    <source>
        <strain evidence="3 4">CAU 1312</strain>
    </source>
</reference>
<dbReference type="AlphaFoldDB" id="A0A2A4CTB7"/>
<dbReference type="GO" id="GO:0042834">
    <property type="term" value="F:peptidoglycan binding"/>
    <property type="evidence" value="ECO:0007669"/>
    <property type="project" value="InterPro"/>
</dbReference>
<protein>
    <submittedName>
        <fullName evidence="3">Sporulation protein</fullName>
    </submittedName>
</protein>
<feature type="compositionally biased region" description="Pro residues" evidence="1">
    <location>
        <begin position="130"/>
        <end position="139"/>
    </location>
</feature>
<proteinExistence type="predicted"/>
<sequence length="276" mass="28363">MQRWVNMAGAGTSLALVLGLVVWGYQLAVRDVSGVPVVRALEGPSRIAPEDPGGDLAGHVGLSVNAVAGSGSAAPGPERVTLAPEAVGLTEDDLPMGQMGLVEQLNTDRSAAVEAALEVAYRVPAPDVAPAPEAAPPQQTPGILPASVPGLAKSPFPPKRPARDLVAAAVARAAAGGTVEAAAVVEVDPASLPDGTRLVQLGAFDSAEIARGEWDRVAIRFEALMADKRRVIQAASSGGRTFYRLRVEGFADVTDARRFCAALVAEGTNCIPAQVR</sequence>
<dbReference type="PROSITE" id="PS51724">
    <property type="entry name" value="SPOR"/>
    <property type="match status" value="1"/>
</dbReference>
<evidence type="ECO:0000256" key="1">
    <source>
        <dbReference type="SAM" id="MobiDB-lite"/>
    </source>
</evidence>
<feature type="region of interest" description="Disordered" evidence="1">
    <location>
        <begin position="130"/>
        <end position="159"/>
    </location>
</feature>
<organism evidence="3 4">
    <name type="scientific">Pseudothioclava arenosa</name>
    <dbReference type="NCBI Taxonomy" id="1795308"/>
    <lineage>
        <taxon>Bacteria</taxon>
        <taxon>Pseudomonadati</taxon>
        <taxon>Pseudomonadota</taxon>
        <taxon>Alphaproteobacteria</taxon>
        <taxon>Rhodobacterales</taxon>
        <taxon>Paracoccaceae</taxon>
        <taxon>Pseudothioclava</taxon>
    </lineage>
</organism>
<dbReference type="InterPro" id="IPR007730">
    <property type="entry name" value="SPOR-like_dom"/>
</dbReference>
<dbReference type="OrthoDB" id="8479416at2"/>
<dbReference type="Pfam" id="PF05036">
    <property type="entry name" value="SPOR"/>
    <property type="match status" value="1"/>
</dbReference>
<keyword evidence="4" id="KW-1185">Reference proteome</keyword>
<evidence type="ECO:0000313" key="3">
    <source>
        <dbReference type="EMBL" id="PCD77737.1"/>
    </source>
</evidence>
<dbReference type="Proteomes" id="UP000243507">
    <property type="component" value="Unassembled WGS sequence"/>
</dbReference>
<gene>
    <name evidence="3" type="ORF">CLN94_03765</name>
</gene>
<dbReference type="InterPro" id="IPR036680">
    <property type="entry name" value="SPOR-like_sf"/>
</dbReference>
<accession>A0A2A4CTB7</accession>
<dbReference type="Gene3D" id="3.30.70.1070">
    <property type="entry name" value="Sporulation related repeat"/>
    <property type="match status" value="1"/>
</dbReference>
<comment type="caution">
    <text evidence="3">The sequence shown here is derived from an EMBL/GenBank/DDBJ whole genome shotgun (WGS) entry which is preliminary data.</text>
</comment>
<name>A0A2A4CTB7_9RHOB</name>